<keyword evidence="1" id="KW-0378">Hydrolase</keyword>
<evidence type="ECO:0000256" key="1">
    <source>
        <dbReference type="ARBA" id="ARBA00022801"/>
    </source>
</evidence>
<dbReference type="OrthoDB" id="2484695at2"/>
<dbReference type="SUPFAM" id="SSF51445">
    <property type="entry name" value="(Trans)glycosidases"/>
    <property type="match status" value="1"/>
</dbReference>
<reference evidence="3 4" key="1">
    <citation type="submission" date="2019-05" db="EMBL/GenBank/DDBJ databases">
        <title>We sequenced the genome of Paenibacillus hemerocallicola KCTC 33185 for further insight into its adaptation and study the phylogeny of Paenibacillus.</title>
        <authorList>
            <person name="Narsing Rao M.P."/>
        </authorList>
    </citation>
    <scope>NUCLEOTIDE SEQUENCE [LARGE SCALE GENOMIC DNA]</scope>
    <source>
        <strain evidence="3 4">KCTC 33185</strain>
    </source>
</reference>
<dbReference type="AlphaFoldDB" id="A0A5C4TAU0"/>
<dbReference type="EMBL" id="VDCQ01000014">
    <property type="protein sequence ID" value="TNJ66025.1"/>
    <property type="molecule type" value="Genomic_DNA"/>
</dbReference>
<dbReference type="SUPFAM" id="SSF55545">
    <property type="entry name" value="beta-N-acetylhexosaminidase-like domain"/>
    <property type="match status" value="1"/>
</dbReference>
<dbReference type="Gene3D" id="3.30.379.10">
    <property type="entry name" value="Chitobiase/beta-hexosaminidase domain 2-like"/>
    <property type="match status" value="1"/>
</dbReference>
<accession>A0A5C4TAU0</accession>
<dbReference type="InterPro" id="IPR029018">
    <property type="entry name" value="Hex-like_dom2"/>
</dbReference>
<evidence type="ECO:0008006" key="5">
    <source>
        <dbReference type="Google" id="ProtNLM"/>
    </source>
</evidence>
<comment type="caution">
    <text evidence="3">The sequence shown here is derived from an EMBL/GenBank/DDBJ whole genome shotgun (WGS) entry which is preliminary data.</text>
</comment>
<evidence type="ECO:0000313" key="3">
    <source>
        <dbReference type="EMBL" id="TNJ66025.1"/>
    </source>
</evidence>
<feature type="compositionally biased region" description="Basic and acidic residues" evidence="2">
    <location>
        <begin position="174"/>
        <end position="189"/>
    </location>
</feature>
<dbReference type="InterPro" id="IPR017853">
    <property type="entry name" value="GH"/>
</dbReference>
<feature type="region of interest" description="Disordered" evidence="2">
    <location>
        <begin position="174"/>
        <end position="213"/>
    </location>
</feature>
<dbReference type="GO" id="GO:0016787">
    <property type="term" value="F:hydrolase activity"/>
    <property type="evidence" value="ECO:0007669"/>
    <property type="project" value="UniProtKB-KW"/>
</dbReference>
<dbReference type="RefSeq" id="WP_139602566.1">
    <property type="nucleotide sequence ID" value="NZ_VDCQ01000014.1"/>
</dbReference>
<dbReference type="Proteomes" id="UP000307943">
    <property type="component" value="Unassembled WGS sequence"/>
</dbReference>
<organism evidence="3 4">
    <name type="scientific">Paenibacillus hemerocallicola</name>
    <dbReference type="NCBI Taxonomy" id="1172614"/>
    <lineage>
        <taxon>Bacteria</taxon>
        <taxon>Bacillati</taxon>
        <taxon>Bacillota</taxon>
        <taxon>Bacilli</taxon>
        <taxon>Bacillales</taxon>
        <taxon>Paenibacillaceae</taxon>
        <taxon>Paenibacillus</taxon>
    </lineage>
</organism>
<evidence type="ECO:0000256" key="2">
    <source>
        <dbReference type="SAM" id="MobiDB-lite"/>
    </source>
</evidence>
<proteinExistence type="predicted"/>
<protein>
    <recommendedName>
        <fullName evidence="5">Beta-hexosaminidase bacterial type N-terminal domain-containing protein</fullName>
    </recommendedName>
</protein>
<sequence>MSSVSEKRMPEQFEESKGMTALEFPHFPTRMQAFIWRNWGIVPVERLAGVLRAEPADVLELARGMGLPVPPEVDPLWLQRGYITIIRANWHLLPYEQLMDLLQWDAGKLAFTLKEDDFLWSKVGRLKPDTPVLRYRALTSDEMARTARIKERFAACFDTAVHTEREGSPAAEKPFDFLRRFDPRPEPDGRQGAAPFSENRKSAAERSASSGKENGVGFVELSPVWTLVYPDGSKPVQAFVRRFADRLERQWGVRIGIAGERQSSPSQREFTLTLRISPDASLLAESHELEVTPGRIGIRAVDEPGLLRGLQWLTQEMDRQKGPLLPIGKTIRRTKFDLRYIYSYFAVYGDPLMDEKLDPYPDGMLESLSERGVNGIWLHCVLFHMVPWKEAPELSVGWERRIAGLNRLIERAADYGIGVFLYFNEPRAMPPSFYETRPEWKGHSLNVLYPALCTSHPEVQQFLRESTARLFREAPGLTGLFTITMSENVTNCYSRAAGGVTDCPRCSGRRPYEVAAEVNRIISEGARSAKPDARIIAWTWGWSAGLGWKEEDTALAIGQMPETMSLMCTSETGIPTQVAGVPARVADYSMSVVGPGELSLNSWNAALERGMSAMAKVQMNNTWECSAVPFLPVFDLVEEHIRNLRHSGVTGLMLSWTLGGYPTLNLDIASGYYWDTESESPAIPVKQDVLGRKFGKNAGAIIDEASSKLSEAFREFPFHLRVLYRAPQNFGPANRLYLEPTGYESTMIGFPYDDLPGWRHSYPADAFREQFGKLAAGWQAGLNRLKEAEPHIAAEGKEEFRDLMNAAEGAYYHFRSTYMQIRFVMSRDAWLETGDSEMRETERRSMLAIIDEEIRLARSLYDLAAGDSRIGYEASNHYYYTAQDLREKVLNCLDLRERLELGE</sequence>
<keyword evidence="4" id="KW-1185">Reference proteome</keyword>
<gene>
    <name evidence="3" type="ORF">FE784_12685</name>
</gene>
<dbReference type="GO" id="GO:0005975">
    <property type="term" value="P:carbohydrate metabolic process"/>
    <property type="evidence" value="ECO:0007669"/>
    <property type="project" value="UniProtKB-ARBA"/>
</dbReference>
<evidence type="ECO:0000313" key="4">
    <source>
        <dbReference type="Proteomes" id="UP000307943"/>
    </source>
</evidence>
<name>A0A5C4TAU0_9BACL</name>